<keyword evidence="2 8" id="KW-0808">Transferase</keyword>
<dbReference type="InterPro" id="IPR003136">
    <property type="entry name" value="Cytidylate_kin"/>
</dbReference>
<dbReference type="EMBL" id="CP017641">
    <property type="protein sequence ID" value="APZ93769.1"/>
    <property type="molecule type" value="Genomic_DNA"/>
</dbReference>
<comment type="catalytic activity">
    <reaction evidence="6 8">
        <text>dCMP + ATP = dCDP + ADP</text>
        <dbReference type="Rhea" id="RHEA:25094"/>
        <dbReference type="ChEBI" id="CHEBI:30616"/>
        <dbReference type="ChEBI" id="CHEBI:57566"/>
        <dbReference type="ChEBI" id="CHEBI:58593"/>
        <dbReference type="ChEBI" id="CHEBI:456216"/>
        <dbReference type="EC" id="2.7.4.25"/>
    </reaction>
</comment>
<dbReference type="RefSeq" id="WP_077025182.1">
    <property type="nucleotide sequence ID" value="NZ_CP017641.1"/>
</dbReference>
<dbReference type="PANTHER" id="PTHR21299">
    <property type="entry name" value="CYTIDYLATE KINASE/PANTOATE-BETA-ALANINE LIGASE"/>
    <property type="match status" value="1"/>
</dbReference>
<evidence type="ECO:0000256" key="1">
    <source>
        <dbReference type="ARBA" id="ARBA00009427"/>
    </source>
</evidence>
<dbReference type="Gene3D" id="3.40.50.300">
    <property type="entry name" value="P-loop containing nucleotide triphosphate hydrolases"/>
    <property type="match status" value="1"/>
</dbReference>
<keyword evidence="5 8" id="KW-0067">ATP-binding</keyword>
<evidence type="ECO:0000256" key="4">
    <source>
        <dbReference type="ARBA" id="ARBA00022777"/>
    </source>
</evidence>
<evidence type="ECO:0000313" key="11">
    <source>
        <dbReference type="Proteomes" id="UP000187735"/>
    </source>
</evidence>
<feature type="domain" description="Cytidylate kinase" evidence="9">
    <location>
        <begin position="3"/>
        <end position="211"/>
    </location>
</feature>
<dbReference type="Proteomes" id="UP000187735">
    <property type="component" value="Chromosome"/>
</dbReference>
<dbReference type="NCBIfam" id="TIGR00017">
    <property type="entry name" value="cmk"/>
    <property type="match status" value="1"/>
</dbReference>
<keyword evidence="3 8" id="KW-0547">Nucleotide-binding</keyword>
<dbReference type="InterPro" id="IPR011994">
    <property type="entry name" value="Cytidylate_kinase_dom"/>
</dbReference>
<keyword evidence="4 8" id="KW-0418">Kinase</keyword>
<evidence type="ECO:0000256" key="6">
    <source>
        <dbReference type="ARBA" id="ARBA00047615"/>
    </source>
</evidence>
<sequence>MIITIDGPAGSGKSTVARMLAERLNVRFLDTGAMYRAIAWAVLQAGVSESDEAAVAKIAAETHLEFRGQALFLHETDVSELIRSPDVTAVSSVVAANPAVRERLVKLQREIGEQGSLVTEGRDQGTVVFPTAKYKFFLTASVDARARRRHREMVASGSSLTLATVTTQLRQRDARDENRAHAPMKAAKDARTIDTSNLSIAQVVDLLTKIVSA</sequence>
<dbReference type="GO" id="GO:0005524">
    <property type="term" value="F:ATP binding"/>
    <property type="evidence" value="ECO:0007669"/>
    <property type="project" value="UniProtKB-UniRule"/>
</dbReference>
<keyword evidence="11" id="KW-1185">Reference proteome</keyword>
<dbReference type="STRING" id="1891926.Fuma_03387"/>
<keyword evidence="8" id="KW-0963">Cytoplasm</keyword>
<organism evidence="10 11">
    <name type="scientific">Fuerstiella marisgermanici</name>
    <dbReference type="NCBI Taxonomy" id="1891926"/>
    <lineage>
        <taxon>Bacteria</taxon>
        <taxon>Pseudomonadati</taxon>
        <taxon>Planctomycetota</taxon>
        <taxon>Planctomycetia</taxon>
        <taxon>Planctomycetales</taxon>
        <taxon>Planctomycetaceae</taxon>
        <taxon>Fuerstiella</taxon>
    </lineage>
</organism>
<evidence type="ECO:0000256" key="3">
    <source>
        <dbReference type="ARBA" id="ARBA00022741"/>
    </source>
</evidence>
<evidence type="ECO:0000259" key="9">
    <source>
        <dbReference type="Pfam" id="PF02224"/>
    </source>
</evidence>
<dbReference type="HAMAP" id="MF_00238">
    <property type="entry name" value="Cytidyl_kinase_type1"/>
    <property type="match status" value="1"/>
</dbReference>
<proteinExistence type="inferred from homology"/>
<dbReference type="GO" id="GO:0036431">
    <property type="term" value="F:dCMP kinase activity"/>
    <property type="evidence" value="ECO:0007669"/>
    <property type="project" value="InterPro"/>
</dbReference>
<dbReference type="InterPro" id="IPR027417">
    <property type="entry name" value="P-loop_NTPase"/>
</dbReference>
<dbReference type="GO" id="GO:0015949">
    <property type="term" value="P:nucleobase-containing small molecule interconversion"/>
    <property type="evidence" value="ECO:0007669"/>
    <property type="project" value="TreeGrafter"/>
</dbReference>
<dbReference type="GO" id="GO:0006220">
    <property type="term" value="P:pyrimidine nucleotide metabolic process"/>
    <property type="evidence" value="ECO:0007669"/>
    <property type="project" value="UniProtKB-UniRule"/>
</dbReference>
<comment type="similarity">
    <text evidence="1 8">Belongs to the cytidylate kinase family. Type 1 subfamily.</text>
</comment>
<accession>A0A1P8WI82</accession>
<reference evidence="10 11" key="1">
    <citation type="journal article" date="2016" name="Front. Microbiol.">
        <title>Fuerstia marisgermanicae gen. nov., sp. nov., an Unusual Member of the Phylum Planctomycetes from the German Wadden Sea.</title>
        <authorList>
            <person name="Kohn T."/>
            <person name="Heuer A."/>
            <person name="Jogler M."/>
            <person name="Vollmers J."/>
            <person name="Boedeker C."/>
            <person name="Bunk B."/>
            <person name="Rast P."/>
            <person name="Borchert D."/>
            <person name="Glockner I."/>
            <person name="Freese H.M."/>
            <person name="Klenk H.P."/>
            <person name="Overmann J."/>
            <person name="Kaster A.K."/>
            <person name="Rohde M."/>
            <person name="Wiegand S."/>
            <person name="Jogler C."/>
        </authorList>
    </citation>
    <scope>NUCLEOTIDE SEQUENCE [LARGE SCALE GENOMIC DNA]</scope>
    <source>
        <strain evidence="10 11">NH11</strain>
    </source>
</reference>
<dbReference type="GO" id="GO:0005829">
    <property type="term" value="C:cytosol"/>
    <property type="evidence" value="ECO:0007669"/>
    <property type="project" value="TreeGrafter"/>
</dbReference>
<evidence type="ECO:0000256" key="2">
    <source>
        <dbReference type="ARBA" id="ARBA00022679"/>
    </source>
</evidence>
<dbReference type="EC" id="2.7.4.25" evidence="8"/>
<dbReference type="GO" id="GO:0036430">
    <property type="term" value="F:CMP kinase activity"/>
    <property type="evidence" value="ECO:0007669"/>
    <property type="project" value="RHEA"/>
</dbReference>
<dbReference type="Pfam" id="PF02224">
    <property type="entry name" value="Cytidylate_kin"/>
    <property type="match status" value="1"/>
</dbReference>
<dbReference type="OrthoDB" id="9807434at2"/>
<name>A0A1P8WI82_9PLAN</name>
<evidence type="ECO:0000256" key="7">
    <source>
        <dbReference type="ARBA" id="ARBA00048478"/>
    </source>
</evidence>
<evidence type="ECO:0000256" key="8">
    <source>
        <dbReference type="HAMAP-Rule" id="MF_00238"/>
    </source>
</evidence>
<dbReference type="PANTHER" id="PTHR21299:SF2">
    <property type="entry name" value="CYTIDYLATE KINASE"/>
    <property type="match status" value="1"/>
</dbReference>
<dbReference type="SUPFAM" id="SSF52540">
    <property type="entry name" value="P-loop containing nucleoside triphosphate hydrolases"/>
    <property type="match status" value="1"/>
</dbReference>
<feature type="binding site" evidence="8">
    <location>
        <begin position="7"/>
        <end position="15"/>
    </location>
    <ligand>
        <name>ATP</name>
        <dbReference type="ChEBI" id="CHEBI:30616"/>
    </ligand>
</feature>
<dbReference type="AlphaFoldDB" id="A0A1P8WI82"/>
<dbReference type="KEGG" id="fmr:Fuma_03387"/>
<evidence type="ECO:0000313" key="10">
    <source>
        <dbReference type="EMBL" id="APZ93769.1"/>
    </source>
</evidence>
<comment type="subcellular location">
    <subcellularLocation>
        <location evidence="8">Cytoplasm</location>
    </subcellularLocation>
</comment>
<protein>
    <recommendedName>
        <fullName evidence="8">Cytidylate kinase</fullName>
        <shortName evidence="8">CK</shortName>
        <ecNumber evidence="8">2.7.4.25</ecNumber>
    </recommendedName>
    <alternativeName>
        <fullName evidence="8">Cytidine monophosphate kinase</fullName>
        <shortName evidence="8">CMP kinase</shortName>
    </alternativeName>
</protein>
<comment type="catalytic activity">
    <reaction evidence="7 8">
        <text>CMP + ATP = CDP + ADP</text>
        <dbReference type="Rhea" id="RHEA:11600"/>
        <dbReference type="ChEBI" id="CHEBI:30616"/>
        <dbReference type="ChEBI" id="CHEBI:58069"/>
        <dbReference type="ChEBI" id="CHEBI:60377"/>
        <dbReference type="ChEBI" id="CHEBI:456216"/>
        <dbReference type="EC" id="2.7.4.25"/>
    </reaction>
</comment>
<evidence type="ECO:0000256" key="5">
    <source>
        <dbReference type="ARBA" id="ARBA00022840"/>
    </source>
</evidence>
<dbReference type="CDD" id="cd02020">
    <property type="entry name" value="CMPK"/>
    <property type="match status" value="1"/>
</dbReference>
<gene>
    <name evidence="8 10" type="primary">cmk</name>
    <name evidence="10" type="ORF">Fuma_03387</name>
</gene>